<sequence length="283" mass="30719">MVSDGESSDAGRKVEIRINLGFDDQTLQSFLSSLKNAQIQPQTAEYISLTAPYREEACTTRKQASDEQGARVSPVALMLVFAVGFGLKLHFHDIHFPVLPDQAASSIKALVDRITMSESQGNPDARNKFSSAAGLGQFINATWMGLIKKHRPDLAGNLNDKEILDLRKDPDLSREMTARYVEQNTSILMKKGLPVTPGALYLAHFAGPGGAAAILSAPEEVDAATVIASVDGQPGKTREKIVNGNPFLKGFTVKDLKNWAHLKMQGISLELGATAEENFARRD</sequence>
<dbReference type="SUPFAM" id="SSF53955">
    <property type="entry name" value="Lysozyme-like"/>
    <property type="match status" value="1"/>
</dbReference>
<reference evidence="1 2" key="1">
    <citation type="submission" date="2018-08" db="EMBL/GenBank/DDBJ databases">
        <title>Genome sequence of Methylocystis hirsuta CSC1, a methanotroph able to accumulate PHAs.</title>
        <authorList>
            <person name="Bordel S."/>
            <person name="Rodriguez E."/>
            <person name="Gancedo J."/>
            <person name="Munoz R."/>
        </authorList>
    </citation>
    <scope>NUCLEOTIDE SEQUENCE [LARGE SCALE GENOMIC DNA]</scope>
    <source>
        <strain evidence="1 2">CSC1</strain>
    </source>
</reference>
<gene>
    <name evidence="1" type="ORF">D1O30_13575</name>
</gene>
<dbReference type="AlphaFoldDB" id="A0A3M9XU18"/>
<proteinExistence type="predicted"/>
<dbReference type="EMBL" id="QWDD01000001">
    <property type="protein sequence ID" value="RNJ51789.1"/>
    <property type="molecule type" value="Genomic_DNA"/>
</dbReference>
<accession>A0A3M9XU18</accession>
<protein>
    <recommendedName>
        <fullName evidence="3">Transglycosylase SLT domain-containing protein</fullName>
    </recommendedName>
</protein>
<evidence type="ECO:0008006" key="3">
    <source>
        <dbReference type="Google" id="ProtNLM"/>
    </source>
</evidence>
<comment type="caution">
    <text evidence="1">The sequence shown here is derived from an EMBL/GenBank/DDBJ whole genome shotgun (WGS) entry which is preliminary data.</text>
</comment>
<dbReference type="InterPro" id="IPR023346">
    <property type="entry name" value="Lysozyme-like_dom_sf"/>
</dbReference>
<evidence type="ECO:0000313" key="2">
    <source>
        <dbReference type="Proteomes" id="UP000268623"/>
    </source>
</evidence>
<dbReference type="OrthoDB" id="38641at2"/>
<dbReference type="Gene3D" id="1.10.530.10">
    <property type="match status" value="1"/>
</dbReference>
<dbReference type="Proteomes" id="UP000268623">
    <property type="component" value="Unassembled WGS sequence"/>
</dbReference>
<evidence type="ECO:0000313" key="1">
    <source>
        <dbReference type="EMBL" id="RNJ51789.1"/>
    </source>
</evidence>
<name>A0A3M9XU18_9HYPH</name>
<keyword evidence="2" id="KW-1185">Reference proteome</keyword>
<organism evidence="1 2">
    <name type="scientific">Methylocystis hirsuta</name>
    <dbReference type="NCBI Taxonomy" id="369798"/>
    <lineage>
        <taxon>Bacteria</taxon>
        <taxon>Pseudomonadati</taxon>
        <taxon>Pseudomonadota</taxon>
        <taxon>Alphaproteobacteria</taxon>
        <taxon>Hyphomicrobiales</taxon>
        <taxon>Methylocystaceae</taxon>
        <taxon>Methylocystis</taxon>
    </lineage>
</organism>